<name>A0A6J6VIL4_9ZZZZ</name>
<dbReference type="InterPro" id="IPR029044">
    <property type="entry name" value="Nucleotide-diphossugar_trans"/>
</dbReference>
<dbReference type="PANTHER" id="PTHR10859:SF91">
    <property type="entry name" value="DOLICHYL-PHOSPHATE BETA-GLUCOSYLTRANSFERASE"/>
    <property type="match status" value="1"/>
</dbReference>
<dbReference type="PANTHER" id="PTHR10859">
    <property type="entry name" value="GLYCOSYL TRANSFERASE"/>
    <property type="match status" value="1"/>
</dbReference>
<proteinExistence type="predicted"/>
<dbReference type="AlphaFoldDB" id="A0A6J6VIL4"/>
<evidence type="ECO:0000313" key="3">
    <source>
        <dbReference type="EMBL" id="CAB4999084.1"/>
    </source>
</evidence>
<dbReference type="Gene3D" id="3.90.550.10">
    <property type="entry name" value="Spore Coat Polysaccharide Biosynthesis Protein SpsA, Chain A"/>
    <property type="match status" value="1"/>
</dbReference>
<evidence type="ECO:0000313" key="2">
    <source>
        <dbReference type="EMBL" id="CAB4770913.1"/>
    </source>
</evidence>
<dbReference type="GO" id="GO:0005789">
    <property type="term" value="C:endoplasmic reticulum membrane"/>
    <property type="evidence" value="ECO:0007669"/>
    <property type="project" value="TreeGrafter"/>
</dbReference>
<protein>
    <submittedName>
        <fullName evidence="2">Unannotated protein</fullName>
    </submittedName>
</protein>
<dbReference type="InterPro" id="IPR001173">
    <property type="entry name" value="Glyco_trans_2-like"/>
</dbReference>
<dbReference type="EMBL" id="CAEZZU010000020">
    <property type="protein sequence ID" value="CAB4770913.1"/>
    <property type="molecule type" value="Genomic_DNA"/>
</dbReference>
<reference evidence="2" key="1">
    <citation type="submission" date="2020-05" db="EMBL/GenBank/DDBJ databases">
        <authorList>
            <person name="Chiriac C."/>
            <person name="Salcher M."/>
            <person name="Ghai R."/>
            <person name="Kavagutti S V."/>
        </authorList>
    </citation>
    <scope>NUCLEOTIDE SEQUENCE</scope>
</reference>
<dbReference type="GO" id="GO:0006487">
    <property type="term" value="P:protein N-linked glycosylation"/>
    <property type="evidence" value="ECO:0007669"/>
    <property type="project" value="TreeGrafter"/>
</dbReference>
<evidence type="ECO:0000259" key="1">
    <source>
        <dbReference type="Pfam" id="PF00535"/>
    </source>
</evidence>
<gene>
    <name evidence="2" type="ORF">UFOPK2925_00263</name>
    <name evidence="3" type="ORF">UFOPK3974_01392</name>
</gene>
<dbReference type="Pfam" id="PF00535">
    <property type="entry name" value="Glycos_transf_2"/>
    <property type="match status" value="1"/>
</dbReference>
<organism evidence="2">
    <name type="scientific">freshwater metagenome</name>
    <dbReference type="NCBI Taxonomy" id="449393"/>
    <lineage>
        <taxon>unclassified sequences</taxon>
        <taxon>metagenomes</taxon>
        <taxon>ecological metagenomes</taxon>
    </lineage>
</organism>
<dbReference type="SUPFAM" id="SSF53448">
    <property type="entry name" value="Nucleotide-diphospho-sugar transferases"/>
    <property type="match status" value="1"/>
</dbReference>
<dbReference type="EMBL" id="CAFBOR010000231">
    <property type="protein sequence ID" value="CAB4999084.1"/>
    <property type="molecule type" value="Genomic_DNA"/>
</dbReference>
<feature type="domain" description="Glycosyltransferase 2-like" evidence="1">
    <location>
        <begin position="5"/>
        <end position="172"/>
    </location>
</feature>
<accession>A0A6J6VIL4</accession>
<sequence length="246" mass="27524">MKIAVVIPCYNEHDRLDLLLVDRLLQGLKNIEPETTVLFVDDGSTDQTAAMLQGLSHSNAQISFLQLPKNVGKAEAVREGLNRSIADGSEIVGYCDADFATPPEEILRLISYAKDHREYQAIIGSRVALAGYAIKRSHSRHYVGRLFATLSGAILGIGIYDTQCGAKWFRVSDALRKTLREPFVSRWGFDVEIFGRLLRSGVTIEQLREVPLDAWADVDGSKVTITSGLLTFLELAKIRRYLRRWS</sequence>